<dbReference type="Pfam" id="PF00067">
    <property type="entry name" value="p450"/>
    <property type="match status" value="1"/>
</dbReference>
<name>A0A1T3NW07_9ACTN</name>
<keyword evidence="5 7" id="KW-0408">Iron</keyword>
<dbReference type="PANTHER" id="PTHR46696">
    <property type="entry name" value="P450, PUTATIVE (EUROFUNG)-RELATED"/>
    <property type="match status" value="1"/>
</dbReference>
<dbReference type="InterPro" id="IPR036396">
    <property type="entry name" value="Cyt_P450_sf"/>
</dbReference>
<dbReference type="AlphaFoldDB" id="A0A1T3NW07"/>
<dbReference type="GO" id="GO:0005506">
    <property type="term" value="F:iron ion binding"/>
    <property type="evidence" value="ECO:0007669"/>
    <property type="project" value="InterPro"/>
</dbReference>
<evidence type="ECO:0000256" key="7">
    <source>
        <dbReference type="RuleBase" id="RU000461"/>
    </source>
</evidence>
<dbReference type="EMBL" id="MWQN01000001">
    <property type="protein sequence ID" value="OPC81027.1"/>
    <property type="molecule type" value="Genomic_DNA"/>
</dbReference>
<keyword evidence="4 7" id="KW-0560">Oxidoreductase</keyword>
<dbReference type="GO" id="GO:0020037">
    <property type="term" value="F:heme binding"/>
    <property type="evidence" value="ECO:0007669"/>
    <property type="project" value="InterPro"/>
</dbReference>
<organism evidence="8 9">
    <name type="scientific">Embleya scabrispora</name>
    <dbReference type="NCBI Taxonomy" id="159449"/>
    <lineage>
        <taxon>Bacteria</taxon>
        <taxon>Bacillati</taxon>
        <taxon>Actinomycetota</taxon>
        <taxon>Actinomycetes</taxon>
        <taxon>Kitasatosporales</taxon>
        <taxon>Streptomycetaceae</taxon>
        <taxon>Embleya</taxon>
    </lineage>
</organism>
<gene>
    <name evidence="8" type="ORF">B4N89_08770</name>
</gene>
<dbReference type="InterPro" id="IPR001128">
    <property type="entry name" value="Cyt_P450"/>
</dbReference>
<dbReference type="PANTHER" id="PTHR46696:SF1">
    <property type="entry name" value="CYTOCHROME P450 YJIB-RELATED"/>
    <property type="match status" value="1"/>
</dbReference>
<dbReference type="STRING" id="159449.B4N89_08770"/>
<proteinExistence type="inferred from homology"/>
<dbReference type="GO" id="GO:0004497">
    <property type="term" value="F:monooxygenase activity"/>
    <property type="evidence" value="ECO:0007669"/>
    <property type="project" value="UniProtKB-KW"/>
</dbReference>
<sequence>MGGPHISEEMQELFTLFRHKRRTEPVGLDEETGRWRVFRFADAMTVATDAHSFSNDLSEFIPYHEDLATFSKGNFQNMDQPRHRELRGLVSQGFTPRFVTGLAPRIEAVAAELLDTIGDRERIDLVADLAHPLPVTVIAEVMGLPVSDRGLFRKWADALLVDNGIDAIFSEEGVAAMAPSIREMNAYLLNHVREYRTSKREGLIADLIAAETDGVTLDDQEIVGFLALLLIAGHLTTSTLLGNAILCLDENPEAARQLREDPALIPAMIEEVLRYRSPLVWLDRKALRTVHLGGVDIPEGSQVSVALPSVTRDESEFENPDTFDIHRDPIRHLSFGMGVHFCLGAPLARLEVKIALRALLSRYRDFEVPAGERLVYHDPRGFQGAKVLPLDLFRA</sequence>
<comment type="similarity">
    <text evidence="1 7">Belongs to the cytochrome P450 family.</text>
</comment>
<dbReference type="Proteomes" id="UP000190037">
    <property type="component" value="Unassembled WGS sequence"/>
</dbReference>
<evidence type="ECO:0000256" key="4">
    <source>
        <dbReference type="ARBA" id="ARBA00023002"/>
    </source>
</evidence>
<evidence type="ECO:0000256" key="1">
    <source>
        <dbReference type="ARBA" id="ARBA00010617"/>
    </source>
</evidence>
<evidence type="ECO:0000313" key="8">
    <source>
        <dbReference type="EMBL" id="OPC81027.1"/>
    </source>
</evidence>
<accession>A0A1T3NW07</accession>
<evidence type="ECO:0008006" key="10">
    <source>
        <dbReference type="Google" id="ProtNLM"/>
    </source>
</evidence>
<keyword evidence="9" id="KW-1185">Reference proteome</keyword>
<dbReference type="FunFam" id="1.10.630.10:FF:000018">
    <property type="entry name" value="Cytochrome P450 monooxygenase"/>
    <property type="match status" value="1"/>
</dbReference>
<dbReference type="InterPro" id="IPR002397">
    <property type="entry name" value="Cyt_P450_B"/>
</dbReference>
<dbReference type="OrthoDB" id="4133219at2"/>
<dbReference type="PRINTS" id="PR00385">
    <property type="entry name" value="P450"/>
</dbReference>
<dbReference type="InterPro" id="IPR017972">
    <property type="entry name" value="Cyt_P450_CS"/>
</dbReference>
<dbReference type="PROSITE" id="PS00086">
    <property type="entry name" value="CYTOCHROME_P450"/>
    <property type="match status" value="1"/>
</dbReference>
<comment type="caution">
    <text evidence="8">The sequence shown here is derived from an EMBL/GenBank/DDBJ whole genome shotgun (WGS) entry which is preliminary data.</text>
</comment>
<dbReference type="PRINTS" id="PR00359">
    <property type="entry name" value="BP450"/>
</dbReference>
<protein>
    <recommendedName>
        <fullName evidence="10">Cytochrome P450</fullName>
    </recommendedName>
</protein>
<dbReference type="CDD" id="cd11032">
    <property type="entry name" value="P450_EryK-like"/>
    <property type="match status" value="1"/>
</dbReference>
<evidence type="ECO:0000313" key="9">
    <source>
        <dbReference type="Proteomes" id="UP000190037"/>
    </source>
</evidence>
<dbReference type="Gene3D" id="1.10.630.10">
    <property type="entry name" value="Cytochrome P450"/>
    <property type="match status" value="1"/>
</dbReference>
<dbReference type="SUPFAM" id="SSF48264">
    <property type="entry name" value="Cytochrome P450"/>
    <property type="match status" value="1"/>
</dbReference>
<evidence type="ECO:0000256" key="6">
    <source>
        <dbReference type="ARBA" id="ARBA00023033"/>
    </source>
</evidence>
<evidence type="ECO:0000256" key="3">
    <source>
        <dbReference type="ARBA" id="ARBA00022723"/>
    </source>
</evidence>
<keyword evidence="2 7" id="KW-0349">Heme</keyword>
<keyword evidence="3 7" id="KW-0479">Metal-binding</keyword>
<reference evidence="8 9" key="1">
    <citation type="submission" date="2017-03" db="EMBL/GenBank/DDBJ databases">
        <title>Draft genome sequence of Streptomyces scabrisporus NF3, endophyte isolated from Amphipterygium adstringens.</title>
        <authorList>
            <person name="Vazquez M."/>
            <person name="Ceapa C.D."/>
            <person name="Rodriguez Luna D."/>
            <person name="Sanchez Esquivel S."/>
        </authorList>
    </citation>
    <scope>NUCLEOTIDE SEQUENCE [LARGE SCALE GENOMIC DNA]</scope>
    <source>
        <strain evidence="8 9">NF3</strain>
    </source>
</reference>
<evidence type="ECO:0000256" key="5">
    <source>
        <dbReference type="ARBA" id="ARBA00023004"/>
    </source>
</evidence>
<dbReference type="RefSeq" id="WP_078975334.1">
    <property type="nucleotide sequence ID" value="NZ_MWQN01000001.1"/>
</dbReference>
<keyword evidence="6 7" id="KW-0503">Monooxygenase</keyword>
<evidence type="ECO:0000256" key="2">
    <source>
        <dbReference type="ARBA" id="ARBA00022617"/>
    </source>
</evidence>
<dbReference type="GO" id="GO:0016705">
    <property type="term" value="F:oxidoreductase activity, acting on paired donors, with incorporation or reduction of molecular oxygen"/>
    <property type="evidence" value="ECO:0007669"/>
    <property type="project" value="InterPro"/>
</dbReference>